<organism evidence="7 8">
    <name type="scientific">Maricaulis maris (strain MCS10)</name>
    <name type="common">Caulobacter maris</name>
    <dbReference type="NCBI Taxonomy" id="394221"/>
    <lineage>
        <taxon>Bacteria</taxon>
        <taxon>Pseudomonadati</taxon>
        <taxon>Pseudomonadota</taxon>
        <taxon>Alphaproteobacteria</taxon>
        <taxon>Maricaulales</taxon>
        <taxon>Maricaulaceae</taxon>
        <taxon>Maricaulis</taxon>
    </lineage>
</organism>
<evidence type="ECO:0000259" key="6">
    <source>
        <dbReference type="SMART" id="SM00226"/>
    </source>
</evidence>
<evidence type="ECO:0000313" key="8">
    <source>
        <dbReference type="Proteomes" id="UP000001964"/>
    </source>
</evidence>
<dbReference type="STRING" id="394221.Mmar10_2913"/>
<keyword evidence="8" id="KW-1185">Reference proteome</keyword>
<evidence type="ECO:0000256" key="1">
    <source>
        <dbReference type="ARBA" id="ARBA00011063"/>
    </source>
</evidence>
<accession>Q0AKJ9</accession>
<feature type="active site" description="Nucleophile" evidence="5">
    <location>
        <position position="7"/>
    </location>
</feature>
<evidence type="ECO:0000256" key="4">
    <source>
        <dbReference type="ARBA" id="ARBA00022912"/>
    </source>
</evidence>
<dbReference type="Proteomes" id="UP000001964">
    <property type="component" value="Chromosome"/>
</dbReference>
<proteinExistence type="inferred from homology"/>
<dbReference type="SMART" id="SM00226">
    <property type="entry name" value="LMWPc"/>
    <property type="match status" value="1"/>
</dbReference>
<keyword evidence="4" id="KW-0904">Protein phosphatase</keyword>
<dbReference type="Pfam" id="PF01451">
    <property type="entry name" value="LMWPc"/>
    <property type="match status" value="1"/>
</dbReference>
<name>Q0AKJ9_MARMM</name>
<dbReference type="InterPro" id="IPR050438">
    <property type="entry name" value="LMW_PTPase"/>
</dbReference>
<dbReference type="PANTHER" id="PTHR11717:SF7">
    <property type="entry name" value="LOW MOLECULAR WEIGHT PHOSPHOTYROSINE PROTEIN PHOSPHATASE"/>
    <property type="match status" value="1"/>
</dbReference>
<dbReference type="KEGG" id="mmr:Mmar10_2913"/>
<dbReference type="EMBL" id="CP000449">
    <property type="protein sequence ID" value="ABI67194.1"/>
    <property type="molecule type" value="Genomic_DNA"/>
</dbReference>
<dbReference type="GO" id="GO:0004725">
    <property type="term" value="F:protein tyrosine phosphatase activity"/>
    <property type="evidence" value="ECO:0007669"/>
    <property type="project" value="UniProtKB-EC"/>
</dbReference>
<dbReference type="RefSeq" id="WP_011644838.1">
    <property type="nucleotide sequence ID" value="NC_008347.1"/>
</dbReference>
<dbReference type="InterPro" id="IPR023485">
    <property type="entry name" value="Ptyr_pPase"/>
</dbReference>
<dbReference type="SUPFAM" id="SSF52788">
    <property type="entry name" value="Phosphotyrosine protein phosphatases I"/>
    <property type="match status" value="1"/>
</dbReference>
<protein>
    <recommendedName>
        <fullName evidence="2">protein-tyrosine-phosphatase</fullName>
        <ecNumber evidence="2">3.1.3.48</ecNumber>
    </recommendedName>
</protein>
<dbReference type="OrthoDB" id="9784339at2"/>
<evidence type="ECO:0000313" key="7">
    <source>
        <dbReference type="EMBL" id="ABI67194.1"/>
    </source>
</evidence>
<keyword evidence="3" id="KW-0378">Hydrolase</keyword>
<dbReference type="Gene3D" id="3.40.50.2300">
    <property type="match status" value="1"/>
</dbReference>
<dbReference type="PRINTS" id="PR00719">
    <property type="entry name" value="LMWPTPASE"/>
</dbReference>
<evidence type="ECO:0000256" key="5">
    <source>
        <dbReference type="PIRSR" id="PIRSR617867-1"/>
    </source>
</evidence>
<dbReference type="PANTHER" id="PTHR11717">
    <property type="entry name" value="LOW MOLECULAR WEIGHT PROTEIN TYROSINE PHOSPHATASE"/>
    <property type="match status" value="1"/>
</dbReference>
<dbReference type="InterPro" id="IPR017867">
    <property type="entry name" value="Tyr_phospatase_low_mol_wt"/>
</dbReference>
<gene>
    <name evidence="7" type="ordered locus">Mmar10_2913</name>
</gene>
<dbReference type="InterPro" id="IPR036196">
    <property type="entry name" value="Ptyr_pPase_sf"/>
</dbReference>
<dbReference type="HOGENOM" id="CLU_071415_2_1_5"/>
<dbReference type="AlphaFoldDB" id="Q0AKJ9"/>
<evidence type="ECO:0000256" key="3">
    <source>
        <dbReference type="ARBA" id="ARBA00022801"/>
    </source>
</evidence>
<feature type="active site" description="Proton donor" evidence="5">
    <location>
        <position position="121"/>
    </location>
</feature>
<dbReference type="eggNOG" id="COG0394">
    <property type="taxonomic scope" value="Bacteria"/>
</dbReference>
<dbReference type="EC" id="3.1.3.48" evidence="2"/>
<feature type="domain" description="Phosphotyrosine protein phosphatase I" evidence="6">
    <location>
        <begin position="1"/>
        <end position="147"/>
    </location>
</feature>
<reference evidence="7 8" key="1">
    <citation type="submission" date="2006-08" db="EMBL/GenBank/DDBJ databases">
        <title>Complete sequence of Maricaulis maris MCS10.</title>
        <authorList>
            <consortium name="US DOE Joint Genome Institute"/>
            <person name="Copeland A."/>
            <person name="Lucas S."/>
            <person name="Lapidus A."/>
            <person name="Barry K."/>
            <person name="Detter J.C."/>
            <person name="Glavina del Rio T."/>
            <person name="Hammon N."/>
            <person name="Israni S."/>
            <person name="Dalin E."/>
            <person name="Tice H."/>
            <person name="Pitluck S."/>
            <person name="Saunders E."/>
            <person name="Brettin T."/>
            <person name="Bruce D."/>
            <person name="Han C."/>
            <person name="Tapia R."/>
            <person name="Gilna P."/>
            <person name="Schmutz J."/>
            <person name="Larimer F."/>
            <person name="Land M."/>
            <person name="Hauser L."/>
            <person name="Kyrpides N."/>
            <person name="Mikhailova N."/>
            <person name="Viollier P."/>
            <person name="Stephens C."/>
            <person name="Richardson P."/>
        </authorList>
    </citation>
    <scope>NUCLEOTIDE SEQUENCE [LARGE SCALE GENOMIC DNA]</scope>
    <source>
        <strain evidence="7 8">MCS10</strain>
    </source>
</reference>
<dbReference type="CDD" id="cd16343">
    <property type="entry name" value="LMWPTP"/>
    <property type="match status" value="1"/>
</dbReference>
<feature type="active site" description="Nucleophile" evidence="5">
    <location>
        <position position="13"/>
    </location>
</feature>
<evidence type="ECO:0000256" key="2">
    <source>
        <dbReference type="ARBA" id="ARBA00013064"/>
    </source>
</evidence>
<comment type="similarity">
    <text evidence="1">Belongs to the low molecular weight phosphotyrosine protein phosphatase family.</text>
</comment>
<sequence length="155" mass="16742" precursor="true">MRLLFVCTGNICRSPTAHAVARTRLSAIGLDWRVASAGTGGWHAGEAPDERATAAGTARGHDFSGLSAREIEPDDFDRFDHIIAMDRSHLRALRAMPGAGRGARISLMMDWSGEAGIDVPDPYYGGEDGFDQVLDMIERAVDGLIDRLRNDQSSG</sequence>